<name>A0A3E0VRD0_9MICO</name>
<dbReference type="RefSeq" id="WP_116283737.1">
    <property type="nucleotide sequence ID" value="NZ_NBXA01000025.1"/>
</dbReference>
<proteinExistence type="predicted"/>
<sequence length="143" mass="14846">MDACAELAALAGRVGAEASSPRDFLLTLGTEAAGIRRGPLWMLDAALAGRNRLPGRGFAPPFDDGSNGQARHFAGTAVSAARLGASVTRWVSVRLRRDPLDSADGRLGEKAITFAGLVLTGELPVSDTPGWIAENLCGEHPPA</sequence>
<dbReference type="EMBL" id="NBXA01000025">
    <property type="protein sequence ID" value="RFA11417.1"/>
    <property type="molecule type" value="Genomic_DNA"/>
</dbReference>
<reference evidence="1 2" key="1">
    <citation type="submission" date="2017-04" db="EMBL/GenBank/DDBJ databases">
        <title>Comparative genome analysis of Subtercola boreus.</title>
        <authorList>
            <person name="Cho Y.-J."/>
            <person name="Cho A."/>
            <person name="Kim O.-S."/>
            <person name="Lee J.-I."/>
        </authorList>
    </citation>
    <scope>NUCLEOTIDE SEQUENCE [LARGE SCALE GENOMIC DNA]</scope>
    <source>
        <strain evidence="1 2">P27444</strain>
    </source>
</reference>
<dbReference type="OrthoDB" id="5004913at2"/>
<gene>
    <name evidence="1" type="ORF">B7R21_13245</name>
</gene>
<organism evidence="1 2">
    <name type="scientific">Subtercola boreus</name>
    <dbReference type="NCBI Taxonomy" id="120213"/>
    <lineage>
        <taxon>Bacteria</taxon>
        <taxon>Bacillati</taxon>
        <taxon>Actinomycetota</taxon>
        <taxon>Actinomycetes</taxon>
        <taxon>Micrococcales</taxon>
        <taxon>Microbacteriaceae</taxon>
        <taxon>Subtercola</taxon>
    </lineage>
</organism>
<accession>A0A3E0VRD0</accession>
<evidence type="ECO:0000313" key="1">
    <source>
        <dbReference type="EMBL" id="RFA11417.1"/>
    </source>
</evidence>
<comment type="caution">
    <text evidence="1">The sequence shown here is derived from an EMBL/GenBank/DDBJ whole genome shotgun (WGS) entry which is preliminary data.</text>
</comment>
<dbReference type="Proteomes" id="UP000256709">
    <property type="component" value="Unassembled WGS sequence"/>
</dbReference>
<evidence type="ECO:0000313" key="2">
    <source>
        <dbReference type="Proteomes" id="UP000256709"/>
    </source>
</evidence>
<dbReference type="AlphaFoldDB" id="A0A3E0VRD0"/>
<protein>
    <submittedName>
        <fullName evidence="1">Uncharacterized protein</fullName>
    </submittedName>
</protein>